<dbReference type="PDB" id="7N61">
    <property type="method" value="EM"/>
    <property type="resolution" value="3.50 A"/>
    <property type="chains" value="0E/0F/0G/0H=1-222"/>
</dbReference>
<dbReference type="KEGG" id="cre:CHLRE_10g418150v5"/>
<evidence type="ECO:0000256" key="1">
    <source>
        <dbReference type="SAM" id="MobiDB-lite"/>
    </source>
</evidence>
<dbReference type="RefSeq" id="XP_001702799.2">
    <property type="nucleotide sequence ID" value="XM_001702747.2"/>
</dbReference>
<dbReference type="EMDB" id="EMD-24191"/>
<dbReference type="OrthoDB" id="62528at2759"/>
<dbReference type="GO" id="GO:0005930">
    <property type="term" value="C:axoneme"/>
    <property type="evidence" value="ECO:0000318"/>
    <property type="project" value="GO_Central"/>
</dbReference>
<dbReference type="PROSITE" id="PS50021">
    <property type="entry name" value="CH"/>
    <property type="match status" value="1"/>
</dbReference>
<dbReference type="EMDB" id="EMD-25361"/>
<dbReference type="GeneID" id="5728332"/>
<dbReference type="GO" id="GO:0008017">
    <property type="term" value="F:microtubule binding"/>
    <property type="evidence" value="ECO:0000318"/>
    <property type="project" value="GO_Central"/>
</dbReference>
<proteinExistence type="evidence at protein level"/>
<evidence type="ECO:0000313" key="4">
    <source>
        <dbReference type="Proteomes" id="UP000006906"/>
    </source>
</evidence>
<dbReference type="STRING" id="3055.A0A2K3D8Z6"/>
<dbReference type="Gramene" id="PNW76998">
    <property type="protein sequence ID" value="PNW76998"/>
    <property type="gene ID" value="CHLRE_10g418150v5"/>
</dbReference>
<dbReference type="EMBL" id="CM008971">
    <property type="protein sequence ID" value="PNW76997.1"/>
    <property type="molecule type" value="Genomic_DNA"/>
</dbReference>
<dbReference type="PDB" id="7SOM">
    <property type="method" value="EM"/>
    <property type="resolution" value="3.70 A"/>
    <property type="chains" value="P/Q/R/S/Z/aa/cc=155-206"/>
</dbReference>
<feature type="compositionally biased region" description="Low complexity" evidence="1">
    <location>
        <begin position="1"/>
        <end position="18"/>
    </location>
</feature>
<dbReference type="InterPro" id="IPR010441">
    <property type="entry name" value="CH_2"/>
</dbReference>
<dbReference type="InterPro" id="IPR001715">
    <property type="entry name" value="CH_dom"/>
</dbReference>
<dbReference type="Gramene" id="PNW76997">
    <property type="protein sequence ID" value="PNW76997"/>
    <property type="gene ID" value="CHLRE_10g418150v5"/>
</dbReference>
<keyword evidence="4" id="KW-1185">Reference proteome</keyword>
<dbReference type="Pfam" id="PF06294">
    <property type="entry name" value="CH_2"/>
    <property type="match status" value="1"/>
</dbReference>
<dbReference type="RefSeq" id="XP_042919812.1">
    <property type="nucleotide sequence ID" value="XM_043066415.1"/>
</dbReference>
<dbReference type="PANTHER" id="PTHR12509">
    <property type="entry name" value="SPERMATOGENESIS-ASSOCIATED 4-RELATED"/>
    <property type="match status" value="1"/>
</dbReference>
<dbReference type="PaxDb" id="3055-EDP06578"/>
<dbReference type="GO" id="GO:0051493">
    <property type="term" value="P:regulation of cytoskeleton organization"/>
    <property type="evidence" value="ECO:0000318"/>
    <property type="project" value="GO_Central"/>
</dbReference>
<evidence type="ECO:0000313" key="3">
    <source>
        <dbReference type="EMBL" id="PNW76997.1"/>
    </source>
</evidence>
<keyword evidence="5 6" id="KW-0002">3D-structure</keyword>
<feature type="compositionally biased region" description="Basic and acidic residues" evidence="1">
    <location>
        <begin position="19"/>
        <end position="29"/>
    </location>
</feature>
<evidence type="ECO:0000259" key="2">
    <source>
        <dbReference type="PROSITE" id="PS50021"/>
    </source>
</evidence>
<accession>A0A2K3D8Z6</accession>
<dbReference type="InterPro" id="IPR036872">
    <property type="entry name" value="CH_dom_sf"/>
</dbReference>
<reference evidence="5" key="3">
    <citation type="journal article" date="2022" name="Nat. Struct. Mol. Biol.">
        <title>Cryo-EM structure of an active central apparatus.</title>
        <authorList>
            <person name="Han L."/>
            <person name="Rao Q."/>
            <person name="Yang R."/>
            <person name="Wang Y."/>
            <person name="Chai P."/>
            <person name="Xiong Y."/>
            <person name="Zhang K."/>
        </authorList>
    </citation>
    <scope>STRUCTURE BY ELECTRON MICROSCOPY (3.50 ANGSTROMS)</scope>
</reference>
<organism evidence="3 4">
    <name type="scientific">Chlamydomonas reinhardtii</name>
    <name type="common">Chlamydomonas smithii</name>
    <dbReference type="NCBI Taxonomy" id="3055"/>
    <lineage>
        <taxon>Eukaryota</taxon>
        <taxon>Viridiplantae</taxon>
        <taxon>Chlorophyta</taxon>
        <taxon>core chlorophytes</taxon>
        <taxon>Chlorophyceae</taxon>
        <taxon>CS clade</taxon>
        <taxon>Chlamydomonadales</taxon>
        <taxon>Chlamydomonadaceae</taxon>
        <taxon>Chlamydomonas</taxon>
    </lineage>
</organism>
<reference evidence="3" key="2">
    <citation type="submission" date="2017-07" db="EMBL/GenBank/DDBJ databases">
        <title>WGS assembly of Chlamydomonas reinhardtii.</title>
        <authorList>
            <consortium name="Chlamydomonas Annotation Team"/>
            <consortium name="JGI Annotation Team"/>
            <person name="Merchant S.S."/>
            <person name="Prochnik S.E."/>
            <person name="Vallon O."/>
            <person name="Harris E.H."/>
            <person name="Karpowicz S.J."/>
            <person name="Witman G.B."/>
            <person name="Terry A."/>
            <person name="Salamov A."/>
            <person name="Fritz-Laylin L.K."/>
            <person name="Marechal-Drouard L."/>
            <person name="Marshall W.F."/>
            <person name="Qu L.H."/>
            <person name="Nelson D.R."/>
            <person name="Sanderfoot A.A."/>
            <person name="Spalding M.H."/>
            <person name="Kapitonov V.V."/>
            <person name="Ren Q."/>
            <person name="Ferris P."/>
            <person name="Lindquist E."/>
            <person name="Shapiro H."/>
            <person name="Lucas S.M."/>
            <person name="Grimwood J."/>
            <person name="Schmutz J."/>
            <person name="Grigoriev I.V."/>
            <person name="Rokhsar D.S."/>
        </authorList>
    </citation>
    <scope>NUCLEOTIDE SEQUENCE</scope>
    <source>
        <strain evidence="3">CC-503 cw92 mt+</strain>
    </source>
</reference>
<feature type="region of interest" description="Disordered" evidence="1">
    <location>
        <begin position="1"/>
        <end position="37"/>
    </location>
</feature>
<dbReference type="AlphaFoldDB" id="A0A2K3D8Z6"/>
<evidence type="ECO:0007829" key="5">
    <source>
        <dbReference type="PDB" id="7N61"/>
    </source>
</evidence>
<dbReference type="InterPro" id="IPR052111">
    <property type="entry name" value="Spermatogenesis_Ciliary_MAP"/>
</dbReference>
<dbReference type="OMA" id="QMHSFAN"/>
<dbReference type="Gene3D" id="1.10.418.10">
    <property type="entry name" value="Calponin-like domain"/>
    <property type="match status" value="1"/>
</dbReference>
<dbReference type="Proteomes" id="UP000006906">
    <property type="component" value="Chromosome 10"/>
</dbReference>
<dbReference type="EMBL" id="CM008971">
    <property type="protein sequence ID" value="PNW76998.1"/>
    <property type="molecule type" value="Genomic_DNA"/>
</dbReference>
<feature type="domain" description="Calponin-homology (CH)" evidence="2">
    <location>
        <begin position="42"/>
        <end position="146"/>
    </location>
</feature>
<gene>
    <name evidence="3" type="ORF">CHLRE_10g418150v5</name>
</gene>
<evidence type="ECO:0007829" key="6">
    <source>
        <dbReference type="PDB" id="7SOM"/>
    </source>
</evidence>
<reference evidence="6" key="4">
    <citation type="journal article" date="2022" name="Nat. Struct. Mol. Biol.">
        <title>Ciliary central apparatus structure reveals mechanisms of microtubule patterning.</title>
        <authorList>
            <person name="Gui M."/>
            <person name="Wang X."/>
            <person name="Dutcher S.K."/>
            <person name="Brown A."/>
            <person name="Zhang R."/>
        </authorList>
    </citation>
    <scope>STRUCTURE BY ELECTRON MICROSCOPY (3.70 ANGSTROMS) OF 155-206</scope>
</reference>
<dbReference type="ExpressionAtlas" id="A0A2K3D8Z6">
    <property type="expression patterns" value="baseline"/>
</dbReference>
<name>A0A2K3D8Z6_CHLRE</name>
<reference evidence="3 4" key="1">
    <citation type="journal article" date="2007" name="Science">
        <title>The Chlamydomonas genome reveals the evolution of key animal and plant functions.</title>
        <authorList>
            <person name="Merchant S.S."/>
            <person name="Prochnik S.E."/>
            <person name="Vallon O."/>
            <person name="Harris E.H."/>
            <person name="Karpowicz S.J."/>
            <person name="Witman G.B."/>
            <person name="Terry A."/>
            <person name="Salamov A."/>
            <person name="Fritz-Laylin L.K."/>
            <person name="Marechal-Drouard L."/>
            <person name="Marshall W.F."/>
            <person name="Qu L.H."/>
            <person name="Nelson D.R."/>
            <person name="Sanderfoot A.A."/>
            <person name="Spalding M.H."/>
            <person name="Kapitonov V.V."/>
            <person name="Ren Q."/>
            <person name="Ferris P."/>
            <person name="Lindquist E."/>
            <person name="Shapiro H."/>
            <person name="Lucas S.M."/>
            <person name="Grimwood J."/>
            <person name="Schmutz J."/>
            <person name="Cardol P."/>
            <person name="Cerutti H."/>
            <person name="Chanfreau G."/>
            <person name="Chen C.L."/>
            <person name="Cognat V."/>
            <person name="Croft M.T."/>
            <person name="Dent R."/>
            <person name="Dutcher S."/>
            <person name="Fernandez E."/>
            <person name="Fukuzawa H."/>
            <person name="Gonzalez-Ballester D."/>
            <person name="Gonzalez-Halphen D."/>
            <person name="Hallmann A."/>
            <person name="Hanikenne M."/>
            <person name="Hippler M."/>
            <person name="Inwood W."/>
            <person name="Jabbari K."/>
            <person name="Kalanon M."/>
            <person name="Kuras R."/>
            <person name="Lefebvre P.A."/>
            <person name="Lemaire S.D."/>
            <person name="Lobanov A.V."/>
            <person name="Lohr M."/>
            <person name="Manuell A."/>
            <person name="Meier I."/>
            <person name="Mets L."/>
            <person name="Mittag M."/>
            <person name="Mittelmeier T."/>
            <person name="Moroney J.V."/>
            <person name="Moseley J."/>
            <person name="Napoli C."/>
            <person name="Nedelcu A.M."/>
            <person name="Niyogi K."/>
            <person name="Novoselov S.V."/>
            <person name="Paulsen I.T."/>
            <person name="Pazour G."/>
            <person name="Purton S."/>
            <person name="Ral J.P."/>
            <person name="Riano-Pachon D.M."/>
            <person name="Riekhof W."/>
            <person name="Rymarquis L."/>
            <person name="Schroda M."/>
            <person name="Stern D."/>
            <person name="Umen J."/>
            <person name="Willows R."/>
            <person name="Wilson N."/>
            <person name="Zimmer S.L."/>
            <person name="Allmer J."/>
            <person name="Balk J."/>
            <person name="Bisova K."/>
            <person name="Chen C.J."/>
            <person name="Elias M."/>
            <person name="Gendler K."/>
            <person name="Hauser C."/>
            <person name="Lamb M.R."/>
            <person name="Ledford H."/>
            <person name="Long J.C."/>
            <person name="Minagawa J."/>
            <person name="Page M.D."/>
            <person name="Pan J."/>
            <person name="Pootakham W."/>
            <person name="Roje S."/>
            <person name="Rose A."/>
            <person name="Stahlberg E."/>
            <person name="Terauchi A.M."/>
            <person name="Yang P."/>
            <person name="Ball S."/>
            <person name="Bowler C."/>
            <person name="Dieckmann C.L."/>
            <person name="Gladyshev V.N."/>
            <person name="Green P."/>
            <person name="Jorgensen R."/>
            <person name="Mayfield S."/>
            <person name="Mueller-Roeber B."/>
            <person name="Rajamani S."/>
            <person name="Sayre R.T."/>
            <person name="Brokstein P."/>
            <person name="Dubchak I."/>
            <person name="Goodstein D."/>
            <person name="Hornick L."/>
            <person name="Huang Y.W."/>
            <person name="Jhaveri J."/>
            <person name="Luo Y."/>
            <person name="Martinez D."/>
            <person name="Ngau W.C."/>
            <person name="Otillar B."/>
            <person name="Poliakov A."/>
            <person name="Porter A."/>
            <person name="Szajkowski L."/>
            <person name="Werner G."/>
            <person name="Zhou K."/>
            <person name="Grigoriev I.V."/>
            <person name="Rokhsar D.S."/>
            <person name="Grossman A.R."/>
        </authorList>
    </citation>
    <scope>NUCLEOTIDE SEQUENCE [LARGE SCALE GENOMIC DNA]</scope>
    <source>
        <strain evidence="4">CC-503</strain>
        <strain evidence="3">CC-503 cw92 mt+</strain>
    </source>
</reference>
<dbReference type="SUPFAM" id="SSF47576">
    <property type="entry name" value="Calponin-homology domain, CH-domain"/>
    <property type="match status" value="1"/>
</dbReference>
<sequence>MTNRATLSQTATSLTSTTGRRDRLQRQEDTTLFGYESPPDTPALHRDVLKWVQGLDLSQSLKNCRRDVANGFLVAEIFSRYFPADIQMHSFANAASSHFKRDNWTQLQAFCGRQGINLPGDLVEGCVQGVHGAAIALLEHLYEAFTGKKVPRLKVPDAAAAAAAAAAARGGPGAVGGSGEGAKLISSTVKTAQNLEFGAVTTQQLAGADATALRRRLAGGTS</sequence>
<protein>
    <recommendedName>
        <fullName evidence="2">Calponin-homology (CH) domain-containing protein</fullName>
    </recommendedName>
</protein>
<dbReference type="PANTHER" id="PTHR12509:SF8">
    <property type="entry name" value="SPERMATOGENESIS-ASSOCIATED PROTEIN 4"/>
    <property type="match status" value="1"/>
</dbReference>